<name>F6UET6_CIOIN</name>
<dbReference type="GeneTree" id="ENSGT00500000044903"/>
<dbReference type="CDD" id="cd07079">
    <property type="entry name" value="ALDH_F18-19_ProA-GPR"/>
    <property type="match status" value="1"/>
</dbReference>
<dbReference type="GO" id="GO:0004350">
    <property type="term" value="F:glutamate-5-semialdehyde dehydrogenase activity"/>
    <property type="evidence" value="ECO:0000318"/>
    <property type="project" value="GO_Central"/>
</dbReference>
<dbReference type="Gene3D" id="3.40.605.10">
    <property type="entry name" value="Aldehyde Dehydrogenase, Chain A, domain 1"/>
    <property type="match status" value="1"/>
</dbReference>
<dbReference type="InterPro" id="IPR016161">
    <property type="entry name" value="Ald_DH/histidinol_DH"/>
</dbReference>
<evidence type="ECO:0000256" key="3">
    <source>
        <dbReference type="ARBA" id="ARBA00006300"/>
    </source>
</evidence>
<dbReference type="EC" id="2.7.2.11" evidence="17"/>
<dbReference type="PIRSF" id="PIRSF036429">
    <property type="entry name" value="P5C_syn"/>
    <property type="match status" value="1"/>
</dbReference>
<keyword evidence="9 17" id="KW-0547">Nucleotide-binding</keyword>
<keyword evidence="12 17" id="KW-0521">NADP</keyword>
<evidence type="ECO:0000256" key="5">
    <source>
        <dbReference type="ARBA" id="ARBA00022490"/>
    </source>
</evidence>
<evidence type="ECO:0000313" key="21">
    <source>
        <dbReference type="Proteomes" id="UP000008144"/>
    </source>
</evidence>
<dbReference type="PANTHER" id="PTHR11063:SF8">
    <property type="entry name" value="DELTA-1-PYRROLINE-5-CARBOXYLATE SYNTHASE"/>
    <property type="match status" value="1"/>
</dbReference>
<comment type="catalytic activity">
    <reaction evidence="16 17">
        <text>L-glutamate + ATP = L-glutamyl 5-phosphate + ADP</text>
        <dbReference type="Rhea" id="RHEA:14877"/>
        <dbReference type="ChEBI" id="CHEBI:29985"/>
        <dbReference type="ChEBI" id="CHEBI:30616"/>
        <dbReference type="ChEBI" id="CHEBI:58274"/>
        <dbReference type="ChEBI" id="CHEBI:456216"/>
        <dbReference type="EC" id="2.7.2.11"/>
    </reaction>
</comment>
<dbReference type="FunCoup" id="F6UET6">
    <property type="interactions" value="15"/>
</dbReference>
<sequence length="731" mass="78905">PLRSREKLNIAERIVVKLGSAVLTRGDQGGIALGRLASIVEQVAELHSKGKEVMIVSSGAVAFGRQRLQKELLMSRSVRETIKGQSHGNVDTIQRKVDSRSCAAAGQSGLMALYESMFAQYNITTAQVLVSKRDLDREHRLHLQATLNNLLALSIVPIINTNDAVIPLPDHDVNVDDAISITDNDSLAARLAVHTDTDLLILMSDVDGLYTGPPSNQNSKLVSVYSTANVLSGIEFGQKSSVGLGGMGSKVQAAVWSLEHGTSVVICNGCNAKGPSITDIVNGKNVGTFFTTEVTNSENATNQAERARTDGSKLQQLQVDDRVNILYKMADLLETKEEEIMAANHVDVANAKKSSNLSGPLMDRLVLSPRRLRDLSDGVRQVADKSAGLVGNVLLRRKIAEDLIAEQVRVPIGVLLIIFESRPDCLPQIASLAIATGNGILLKGGRESVHTNRCLHKIVKDALSLYNCEEAAQLIESRDEVSDLIAEAQGSIDLIIPRGSSDMVRGIQEMAAGTSVPVLGHSEGICHIYVDEEVSVDMACRVIIDAKCNYPAACNAVETLLIHKDLLHTSVFKQINDVLQAENVKVHLGPKIASRLLFSPSIASSLRHEYSGLECCIEIVDSVDEAVAHIKKFGSSHTDAIITNNVDTAEYFLSNVDSACVFHNLSTRFADGQRMGLGAEVGVSTTRIHARGPVGAEGLLTYKWILRGNGHAVRDFGVDGTRTFLHHDLQV</sequence>
<comment type="similarity">
    <text evidence="4 17">In the N-terminal section; belongs to the glutamate 5-kinase family.</text>
</comment>
<keyword evidence="5" id="KW-0963">Cytoplasm</keyword>
<dbReference type="EMBL" id="EAAA01000214">
    <property type="status" value="NOT_ANNOTATED_CDS"/>
    <property type="molecule type" value="Genomic_DNA"/>
</dbReference>
<dbReference type="Pfam" id="PF00171">
    <property type="entry name" value="Aldedh"/>
    <property type="match status" value="1"/>
</dbReference>
<evidence type="ECO:0000256" key="12">
    <source>
        <dbReference type="ARBA" id="ARBA00022857"/>
    </source>
</evidence>
<keyword evidence="7 17" id="KW-0641">Proline biosynthesis</keyword>
<dbReference type="UniPathway" id="UPA00098">
    <property type="reaction ID" value="UER00359"/>
</dbReference>
<evidence type="ECO:0000256" key="10">
    <source>
        <dbReference type="ARBA" id="ARBA00022777"/>
    </source>
</evidence>
<dbReference type="EC" id="1.2.1.41" evidence="17"/>
<accession>F6UET6</accession>
<keyword evidence="10 17" id="KW-0418">Kinase</keyword>
<dbReference type="OMA" id="PPMFIVD"/>
<comment type="pathway">
    <text evidence="1 17">Amino-acid biosynthesis; L-proline biosynthesis; L-glutamate 5-semialdehyde from L-glutamate: step 2/2.</text>
</comment>
<dbReference type="PANTHER" id="PTHR11063">
    <property type="entry name" value="GLUTAMATE SEMIALDEHYDE DEHYDROGENASE"/>
    <property type="match status" value="1"/>
</dbReference>
<dbReference type="GO" id="GO:0004349">
    <property type="term" value="F:glutamate 5-kinase activity"/>
    <property type="evidence" value="ECO:0007669"/>
    <property type="project" value="UniProtKB-UniRule"/>
</dbReference>
<dbReference type="InterPro" id="IPR001057">
    <property type="entry name" value="Glu/AcGlu_kinase"/>
</dbReference>
<dbReference type="InterPro" id="IPR001048">
    <property type="entry name" value="Asp/Glu/Uridylate_kinase"/>
</dbReference>
<evidence type="ECO:0000256" key="7">
    <source>
        <dbReference type="ARBA" id="ARBA00022650"/>
    </source>
</evidence>
<comment type="pathway">
    <text evidence="2 17">Amino-acid biosynthesis; L-proline biosynthesis; L-glutamate 5-semialdehyde from L-glutamate: step 1/2.</text>
</comment>
<dbReference type="InterPro" id="IPR005766">
    <property type="entry name" value="P5_carboxy_syn"/>
</dbReference>
<dbReference type="GO" id="GO:0005739">
    <property type="term" value="C:mitochondrion"/>
    <property type="evidence" value="ECO:0000318"/>
    <property type="project" value="GO_Central"/>
</dbReference>
<evidence type="ECO:0000256" key="15">
    <source>
        <dbReference type="ARBA" id="ARBA00049024"/>
    </source>
</evidence>
<evidence type="ECO:0000256" key="13">
    <source>
        <dbReference type="ARBA" id="ARBA00023002"/>
    </source>
</evidence>
<reference evidence="20" key="3">
    <citation type="submission" date="2025-08" db="UniProtKB">
        <authorList>
            <consortium name="Ensembl"/>
        </authorList>
    </citation>
    <scope>IDENTIFICATION</scope>
</reference>
<dbReference type="PROSITE" id="PS01223">
    <property type="entry name" value="PROA"/>
    <property type="match status" value="1"/>
</dbReference>
<dbReference type="Pfam" id="PF00696">
    <property type="entry name" value="AA_kinase"/>
    <property type="match status" value="1"/>
</dbReference>
<evidence type="ECO:0000256" key="9">
    <source>
        <dbReference type="ARBA" id="ARBA00022741"/>
    </source>
</evidence>
<dbReference type="SUPFAM" id="SSF53720">
    <property type="entry name" value="ALDH-like"/>
    <property type="match status" value="1"/>
</dbReference>
<evidence type="ECO:0000256" key="6">
    <source>
        <dbReference type="ARBA" id="ARBA00022605"/>
    </source>
</evidence>
<dbReference type="NCBIfam" id="NF001221">
    <property type="entry name" value="PRK00197.1"/>
    <property type="match status" value="1"/>
</dbReference>
<feature type="domain" description="Aspartate/glutamate/uridylate kinase" evidence="19">
    <location>
        <begin position="13"/>
        <end position="268"/>
    </location>
</feature>
<dbReference type="AlphaFoldDB" id="F6UET6"/>
<evidence type="ECO:0000256" key="1">
    <source>
        <dbReference type="ARBA" id="ARBA00004985"/>
    </source>
</evidence>
<reference evidence="20" key="2">
    <citation type="journal article" date="2008" name="Genome Biol.">
        <title>Improved genome assembly and evidence-based global gene model set for the chordate Ciona intestinalis: new insight into intron and operon populations.</title>
        <authorList>
            <person name="Satou Y."/>
            <person name="Mineta K."/>
            <person name="Ogasawara M."/>
            <person name="Sasakura Y."/>
            <person name="Shoguchi E."/>
            <person name="Ueno K."/>
            <person name="Yamada L."/>
            <person name="Matsumoto J."/>
            <person name="Wasserscheid J."/>
            <person name="Dewar K."/>
            <person name="Wiley G.B."/>
            <person name="Macmil S.L."/>
            <person name="Roe B.A."/>
            <person name="Zeller R.W."/>
            <person name="Hastings K.E."/>
            <person name="Lemaire P."/>
            <person name="Lindquist E."/>
            <person name="Endo T."/>
            <person name="Hotta K."/>
            <person name="Inaba K."/>
        </authorList>
    </citation>
    <scope>NUCLEOTIDE SEQUENCE [LARGE SCALE GENOMIC DNA]</scope>
    <source>
        <strain evidence="20">wild type</strain>
    </source>
</reference>
<dbReference type="Gene3D" id="3.40.309.10">
    <property type="entry name" value="Aldehyde Dehydrogenase, Chain A, domain 2"/>
    <property type="match status" value="1"/>
</dbReference>
<dbReference type="InterPro" id="IPR015590">
    <property type="entry name" value="Aldehyde_DH_dom"/>
</dbReference>
<organism evidence="20 21">
    <name type="scientific">Ciona intestinalis</name>
    <name type="common">Transparent sea squirt</name>
    <name type="synonym">Ascidia intestinalis</name>
    <dbReference type="NCBI Taxonomy" id="7719"/>
    <lineage>
        <taxon>Eukaryota</taxon>
        <taxon>Metazoa</taxon>
        <taxon>Chordata</taxon>
        <taxon>Tunicata</taxon>
        <taxon>Ascidiacea</taxon>
        <taxon>Phlebobranchia</taxon>
        <taxon>Cionidae</taxon>
        <taxon>Ciona</taxon>
    </lineage>
</organism>
<keyword evidence="14" id="KW-0511">Multifunctional enzyme</keyword>
<evidence type="ECO:0000256" key="16">
    <source>
        <dbReference type="ARBA" id="ARBA00049141"/>
    </source>
</evidence>
<keyword evidence="21" id="KW-1185">Reference proteome</keyword>
<dbReference type="SUPFAM" id="SSF53633">
    <property type="entry name" value="Carbamate kinase-like"/>
    <property type="match status" value="1"/>
</dbReference>
<dbReference type="InterPro" id="IPR016162">
    <property type="entry name" value="Ald_DH_N"/>
</dbReference>
<keyword evidence="13 17" id="KW-0560">Oxidoreductase</keyword>
<feature type="domain" description="Aldehyde dehydrogenase" evidence="18">
    <location>
        <begin position="282"/>
        <end position="579"/>
    </location>
</feature>
<dbReference type="FunFam" id="3.40.1160.10:FF:000010">
    <property type="entry name" value="Delta-1-pyrroline-5-carboxylate synthase"/>
    <property type="match status" value="1"/>
</dbReference>
<keyword evidence="8 17" id="KW-0808">Transferase</keyword>
<dbReference type="HOGENOM" id="CLU_016144_0_0_1"/>
<reference evidence="20" key="4">
    <citation type="submission" date="2025-09" db="UniProtKB">
        <authorList>
            <consortium name="Ensembl"/>
        </authorList>
    </citation>
    <scope>IDENTIFICATION</scope>
</reference>
<dbReference type="Gene3D" id="3.40.1160.10">
    <property type="entry name" value="Acetylglutamate kinase-like"/>
    <property type="match status" value="1"/>
</dbReference>
<evidence type="ECO:0000259" key="18">
    <source>
        <dbReference type="Pfam" id="PF00171"/>
    </source>
</evidence>
<dbReference type="GO" id="GO:0005524">
    <property type="term" value="F:ATP binding"/>
    <property type="evidence" value="ECO:0007669"/>
    <property type="project" value="UniProtKB-UniRule"/>
</dbReference>
<dbReference type="STRING" id="7719.ENSCINP00000005251"/>
<evidence type="ECO:0000256" key="4">
    <source>
        <dbReference type="ARBA" id="ARBA00009302"/>
    </source>
</evidence>
<evidence type="ECO:0000313" key="20">
    <source>
        <dbReference type="Ensembl" id="ENSCINP00000005251.3"/>
    </source>
</evidence>
<evidence type="ECO:0000256" key="17">
    <source>
        <dbReference type="PIRNR" id="PIRNR036429"/>
    </source>
</evidence>
<dbReference type="InParanoid" id="F6UET6"/>
<keyword evidence="6 17" id="KW-0028">Amino-acid biosynthesis</keyword>
<dbReference type="GO" id="GO:0055129">
    <property type="term" value="P:L-proline biosynthetic process"/>
    <property type="evidence" value="ECO:0007669"/>
    <property type="project" value="UniProtKB-UniRule"/>
</dbReference>
<dbReference type="InterPro" id="IPR016163">
    <property type="entry name" value="Ald_DH_C"/>
</dbReference>
<evidence type="ECO:0000256" key="8">
    <source>
        <dbReference type="ARBA" id="ARBA00022679"/>
    </source>
</evidence>
<protein>
    <recommendedName>
        <fullName evidence="17">Delta-1-pyrroline-5-carboxylate synthase</fullName>
    </recommendedName>
    <domain>
        <recommendedName>
            <fullName evidence="17">Glutamate 5-kinase</fullName>
            <shortName evidence="17">GK</shortName>
            <ecNumber evidence="17">2.7.2.11</ecNumber>
        </recommendedName>
        <alternativeName>
            <fullName evidence="17">Gamma-glutamyl kinase</fullName>
        </alternativeName>
    </domain>
    <domain>
        <recommendedName>
            <fullName evidence="17">Gamma-glutamyl phosphate reductase</fullName>
            <shortName evidence="17">GPR</shortName>
            <ecNumber evidence="17">1.2.1.41</ecNumber>
        </recommendedName>
        <alternativeName>
            <fullName evidence="17">Glutamate-5-semialdehyde dehydrogenase</fullName>
        </alternativeName>
        <alternativeName>
            <fullName evidence="17">Glutamyl-gamma-semialdehyde dehydrogenase</fullName>
        </alternativeName>
    </domain>
</protein>
<comment type="catalytic activity">
    <reaction evidence="15 17">
        <text>L-glutamate 5-semialdehyde + phosphate + NADP(+) = L-glutamyl 5-phosphate + NADPH + H(+)</text>
        <dbReference type="Rhea" id="RHEA:19541"/>
        <dbReference type="ChEBI" id="CHEBI:15378"/>
        <dbReference type="ChEBI" id="CHEBI:43474"/>
        <dbReference type="ChEBI" id="CHEBI:57783"/>
        <dbReference type="ChEBI" id="CHEBI:58066"/>
        <dbReference type="ChEBI" id="CHEBI:58274"/>
        <dbReference type="ChEBI" id="CHEBI:58349"/>
        <dbReference type="EC" id="1.2.1.41"/>
    </reaction>
</comment>
<dbReference type="NCBIfam" id="TIGR00407">
    <property type="entry name" value="proA"/>
    <property type="match status" value="1"/>
</dbReference>
<dbReference type="InterPro" id="IPR036393">
    <property type="entry name" value="AceGlu_kinase-like_sf"/>
</dbReference>
<dbReference type="HAMAP" id="MF_00412">
    <property type="entry name" value="ProA"/>
    <property type="match status" value="1"/>
</dbReference>
<evidence type="ECO:0000256" key="14">
    <source>
        <dbReference type="ARBA" id="ARBA00023268"/>
    </source>
</evidence>
<dbReference type="FunFam" id="3.40.309.10:FF:000028">
    <property type="entry name" value="Gamma-glutamyl phosphate reductase"/>
    <property type="match status" value="1"/>
</dbReference>
<evidence type="ECO:0000256" key="11">
    <source>
        <dbReference type="ARBA" id="ARBA00022840"/>
    </source>
</evidence>
<dbReference type="InterPro" id="IPR000965">
    <property type="entry name" value="GPR_dom"/>
</dbReference>
<dbReference type="InterPro" id="IPR020593">
    <property type="entry name" value="G-glutamylP_reductase_CS"/>
</dbReference>
<dbReference type="NCBIfam" id="TIGR01092">
    <property type="entry name" value="P5CS"/>
    <property type="match status" value="1"/>
</dbReference>
<keyword evidence="11 17" id="KW-0067">ATP-binding</keyword>
<evidence type="ECO:0000256" key="2">
    <source>
        <dbReference type="ARBA" id="ARBA00005185"/>
    </source>
</evidence>
<dbReference type="Proteomes" id="UP000008144">
    <property type="component" value="Chromosome 1"/>
</dbReference>
<comment type="similarity">
    <text evidence="3 17">In the C-terminal section; belongs to the gamma-glutamyl phosphate reductase family.</text>
</comment>
<proteinExistence type="inferred from homology"/>
<reference evidence="21" key="1">
    <citation type="journal article" date="2002" name="Science">
        <title>The draft genome of Ciona intestinalis: insights into chordate and vertebrate origins.</title>
        <authorList>
            <person name="Dehal P."/>
            <person name="Satou Y."/>
            <person name="Campbell R.K."/>
            <person name="Chapman J."/>
            <person name="Degnan B."/>
            <person name="De Tomaso A."/>
            <person name="Davidson B."/>
            <person name="Di Gregorio A."/>
            <person name="Gelpke M."/>
            <person name="Goodstein D.M."/>
            <person name="Harafuji N."/>
            <person name="Hastings K.E."/>
            <person name="Ho I."/>
            <person name="Hotta K."/>
            <person name="Huang W."/>
            <person name="Kawashima T."/>
            <person name="Lemaire P."/>
            <person name="Martinez D."/>
            <person name="Meinertzhagen I.A."/>
            <person name="Necula S."/>
            <person name="Nonaka M."/>
            <person name="Putnam N."/>
            <person name="Rash S."/>
            <person name="Saiga H."/>
            <person name="Satake M."/>
            <person name="Terry A."/>
            <person name="Yamada L."/>
            <person name="Wang H.G."/>
            <person name="Awazu S."/>
            <person name="Azumi K."/>
            <person name="Boore J."/>
            <person name="Branno M."/>
            <person name="Chin-Bow S."/>
            <person name="DeSantis R."/>
            <person name="Doyle S."/>
            <person name="Francino P."/>
            <person name="Keys D.N."/>
            <person name="Haga S."/>
            <person name="Hayashi H."/>
            <person name="Hino K."/>
            <person name="Imai K.S."/>
            <person name="Inaba K."/>
            <person name="Kano S."/>
            <person name="Kobayashi K."/>
            <person name="Kobayashi M."/>
            <person name="Lee B.I."/>
            <person name="Makabe K.W."/>
            <person name="Manohar C."/>
            <person name="Matassi G."/>
            <person name="Medina M."/>
            <person name="Mochizuki Y."/>
            <person name="Mount S."/>
            <person name="Morishita T."/>
            <person name="Miura S."/>
            <person name="Nakayama A."/>
            <person name="Nishizaka S."/>
            <person name="Nomoto H."/>
            <person name="Ohta F."/>
            <person name="Oishi K."/>
            <person name="Rigoutsos I."/>
            <person name="Sano M."/>
            <person name="Sasaki A."/>
            <person name="Sasakura Y."/>
            <person name="Shoguchi E."/>
            <person name="Shin-i T."/>
            <person name="Spagnuolo A."/>
            <person name="Stainier D."/>
            <person name="Suzuki M.M."/>
            <person name="Tassy O."/>
            <person name="Takatori N."/>
            <person name="Tokuoka M."/>
            <person name="Yagi K."/>
            <person name="Yoshizaki F."/>
            <person name="Wada S."/>
            <person name="Zhang C."/>
            <person name="Hyatt P.D."/>
            <person name="Larimer F."/>
            <person name="Detter C."/>
            <person name="Doggett N."/>
            <person name="Glavina T."/>
            <person name="Hawkins T."/>
            <person name="Richardson P."/>
            <person name="Lucas S."/>
            <person name="Kohara Y."/>
            <person name="Levine M."/>
            <person name="Satoh N."/>
            <person name="Rokhsar D.S."/>
        </authorList>
    </citation>
    <scope>NUCLEOTIDE SEQUENCE [LARGE SCALE GENOMIC DNA]</scope>
</reference>
<dbReference type="PRINTS" id="PR00474">
    <property type="entry name" value="GLU5KINASE"/>
</dbReference>
<dbReference type="Ensembl" id="ENSCINT00000005251.3">
    <property type="protein sequence ID" value="ENSCINP00000005251.3"/>
    <property type="gene ID" value="ENSCING00000002572.3"/>
</dbReference>
<evidence type="ECO:0000259" key="19">
    <source>
        <dbReference type="Pfam" id="PF00696"/>
    </source>
</evidence>